<comment type="caution">
    <text evidence="5">The sequence shown here is derived from an EMBL/GenBank/DDBJ whole genome shotgun (WGS) entry which is preliminary data.</text>
</comment>
<dbReference type="RefSeq" id="WP_147704890.1">
    <property type="nucleotide sequence ID" value="NZ_VDUY01000005.1"/>
</dbReference>
<dbReference type="PANTHER" id="PTHR43132:SF2">
    <property type="entry name" value="ARSENICAL RESISTANCE OPERON REPRESSOR ARSR-RELATED"/>
    <property type="match status" value="1"/>
</dbReference>
<dbReference type="InterPro" id="IPR036390">
    <property type="entry name" value="WH_DNA-bd_sf"/>
</dbReference>
<gene>
    <name evidence="5" type="ORF">FHP08_12895</name>
</gene>
<name>A0A5C8NU06_9BURK</name>
<dbReference type="Proteomes" id="UP000321548">
    <property type="component" value="Unassembled WGS sequence"/>
</dbReference>
<evidence type="ECO:0000256" key="2">
    <source>
        <dbReference type="ARBA" id="ARBA00023125"/>
    </source>
</evidence>
<evidence type="ECO:0000256" key="1">
    <source>
        <dbReference type="ARBA" id="ARBA00023015"/>
    </source>
</evidence>
<dbReference type="Gene3D" id="1.10.10.10">
    <property type="entry name" value="Winged helix-like DNA-binding domain superfamily/Winged helix DNA-binding domain"/>
    <property type="match status" value="1"/>
</dbReference>
<feature type="domain" description="HTH arsR-type" evidence="4">
    <location>
        <begin position="5"/>
        <end position="102"/>
    </location>
</feature>
<dbReference type="InterPro" id="IPR001845">
    <property type="entry name" value="HTH_ArsR_DNA-bd_dom"/>
</dbReference>
<dbReference type="PROSITE" id="PS50987">
    <property type="entry name" value="HTH_ARSR_2"/>
    <property type="match status" value="1"/>
</dbReference>
<dbReference type="AlphaFoldDB" id="A0A5C8NU06"/>
<dbReference type="PANTHER" id="PTHR43132">
    <property type="entry name" value="ARSENICAL RESISTANCE OPERON REPRESSOR ARSR-RELATED"/>
    <property type="match status" value="1"/>
</dbReference>
<dbReference type="GO" id="GO:0003677">
    <property type="term" value="F:DNA binding"/>
    <property type="evidence" value="ECO:0007669"/>
    <property type="project" value="UniProtKB-KW"/>
</dbReference>
<dbReference type="CDD" id="cd00090">
    <property type="entry name" value="HTH_ARSR"/>
    <property type="match status" value="1"/>
</dbReference>
<organism evidence="5 6">
    <name type="scientific">Zeimonas arvi</name>
    <dbReference type="NCBI Taxonomy" id="2498847"/>
    <lineage>
        <taxon>Bacteria</taxon>
        <taxon>Pseudomonadati</taxon>
        <taxon>Pseudomonadota</taxon>
        <taxon>Betaproteobacteria</taxon>
        <taxon>Burkholderiales</taxon>
        <taxon>Burkholderiaceae</taxon>
        <taxon>Zeimonas</taxon>
    </lineage>
</organism>
<protein>
    <submittedName>
        <fullName evidence="5">Helix-turn-helix transcriptional regulator</fullName>
    </submittedName>
</protein>
<dbReference type="InterPro" id="IPR051011">
    <property type="entry name" value="Metal_resp_trans_reg"/>
</dbReference>
<keyword evidence="6" id="KW-1185">Reference proteome</keyword>
<sequence>MSMKQSRLDEISAAGMLAALGSPARLRVYRALIRAGEAGINLTELQREVGIPASTLAHHLGTLADSGLVARERRGRELLCTARYDQVRRVSEFLMAECCAGASAPRGRAA</sequence>
<evidence type="ECO:0000313" key="5">
    <source>
        <dbReference type="EMBL" id="TXL64641.1"/>
    </source>
</evidence>
<evidence type="ECO:0000313" key="6">
    <source>
        <dbReference type="Proteomes" id="UP000321548"/>
    </source>
</evidence>
<dbReference type="NCBIfam" id="NF033788">
    <property type="entry name" value="HTH_metalloreg"/>
    <property type="match status" value="1"/>
</dbReference>
<dbReference type="InterPro" id="IPR011991">
    <property type="entry name" value="ArsR-like_HTH"/>
</dbReference>
<proteinExistence type="predicted"/>
<accession>A0A5C8NU06</accession>
<dbReference type="OrthoDB" id="5297460at2"/>
<dbReference type="Pfam" id="PF12840">
    <property type="entry name" value="HTH_20"/>
    <property type="match status" value="1"/>
</dbReference>
<dbReference type="InterPro" id="IPR036388">
    <property type="entry name" value="WH-like_DNA-bd_sf"/>
</dbReference>
<dbReference type="SUPFAM" id="SSF46785">
    <property type="entry name" value="Winged helix' DNA-binding domain"/>
    <property type="match status" value="1"/>
</dbReference>
<dbReference type="EMBL" id="VDUY01000005">
    <property type="protein sequence ID" value="TXL64641.1"/>
    <property type="molecule type" value="Genomic_DNA"/>
</dbReference>
<dbReference type="PRINTS" id="PR00778">
    <property type="entry name" value="HTHARSR"/>
</dbReference>
<evidence type="ECO:0000256" key="3">
    <source>
        <dbReference type="ARBA" id="ARBA00023163"/>
    </source>
</evidence>
<evidence type="ECO:0000259" key="4">
    <source>
        <dbReference type="PROSITE" id="PS50987"/>
    </source>
</evidence>
<dbReference type="SMART" id="SM00418">
    <property type="entry name" value="HTH_ARSR"/>
    <property type="match status" value="1"/>
</dbReference>
<keyword evidence="3" id="KW-0804">Transcription</keyword>
<reference evidence="5 6" key="1">
    <citation type="submission" date="2019-06" db="EMBL/GenBank/DDBJ databases">
        <title>Quisquiliibacterium sp. nov., isolated from a maize field.</title>
        <authorList>
            <person name="Lin S.-Y."/>
            <person name="Tsai C.-F."/>
            <person name="Young C.-C."/>
        </authorList>
    </citation>
    <scope>NUCLEOTIDE SEQUENCE [LARGE SCALE GENOMIC DNA]</scope>
    <source>
        <strain evidence="5 6">CC-CFT501</strain>
    </source>
</reference>
<keyword evidence="1" id="KW-0805">Transcription regulation</keyword>
<dbReference type="GO" id="GO:0003700">
    <property type="term" value="F:DNA-binding transcription factor activity"/>
    <property type="evidence" value="ECO:0007669"/>
    <property type="project" value="InterPro"/>
</dbReference>
<keyword evidence="2" id="KW-0238">DNA-binding</keyword>